<feature type="transmembrane region" description="Helical" evidence="9">
    <location>
        <begin position="231"/>
        <end position="250"/>
    </location>
</feature>
<evidence type="ECO:0000256" key="5">
    <source>
        <dbReference type="ARBA" id="ARBA00022592"/>
    </source>
</evidence>
<dbReference type="PaxDb" id="523849-OCC_10614"/>
<evidence type="ECO:0000313" key="13">
    <source>
        <dbReference type="Proteomes" id="UP000015502"/>
    </source>
</evidence>
<dbReference type="GeneID" id="16549483"/>
<name>H3ZR81_THELN</name>
<dbReference type="PANTHER" id="PTHR30425:SF1">
    <property type="entry name" value="PHOSPHATE TRANSPORT SYSTEM PERMEASE PROTEIN PSTC"/>
    <property type="match status" value="1"/>
</dbReference>
<feature type="transmembrane region" description="Helical" evidence="9">
    <location>
        <begin position="60"/>
        <end position="91"/>
    </location>
</feature>
<keyword evidence="7 9" id="KW-1133">Transmembrane helix</keyword>
<dbReference type="Pfam" id="PF00528">
    <property type="entry name" value="BPD_transp_1"/>
    <property type="match status" value="1"/>
</dbReference>
<gene>
    <name evidence="12" type="ORF">OCC_10614</name>
</gene>
<keyword evidence="4 10" id="KW-1003">Cell membrane</keyword>
<dbReference type="SUPFAM" id="SSF161098">
    <property type="entry name" value="MetI-like"/>
    <property type="match status" value="1"/>
</dbReference>
<keyword evidence="13" id="KW-1185">Reference proteome</keyword>
<evidence type="ECO:0000256" key="7">
    <source>
        <dbReference type="ARBA" id="ARBA00022989"/>
    </source>
</evidence>
<comment type="similarity">
    <text evidence="2 10">Belongs to the binding-protein-dependent transport system permease family. CysTW subfamily.</text>
</comment>
<comment type="function">
    <text evidence="10">Part of the binding-protein-dependent transport system for phosphate; probably responsible for the translocation of the substrate across the membrane.</text>
</comment>
<evidence type="ECO:0000256" key="2">
    <source>
        <dbReference type="ARBA" id="ARBA00007069"/>
    </source>
</evidence>
<dbReference type="GO" id="GO:0006817">
    <property type="term" value="P:phosphate ion transport"/>
    <property type="evidence" value="ECO:0007669"/>
    <property type="project" value="UniProtKB-KW"/>
</dbReference>
<dbReference type="OrthoDB" id="338493at2157"/>
<dbReference type="KEGG" id="tlt:OCC_10614"/>
<reference evidence="12 13" key="1">
    <citation type="journal article" date="2012" name="J. Bacteriol.">
        <title>Genome sequence of the model hyperthermophilic archaeon Thermococcus litoralis NS-C.</title>
        <authorList>
            <person name="Gardner A.F."/>
            <person name="Kumar S."/>
            <person name="Perler F.B."/>
        </authorList>
    </citation>
    <scope>NUCLEOTIDE SEQUENCE [LARGE SCALE GENOMIC DNA]</scope>
    <source>
        <strain evidence="13">ATCC 51850 / DSM 5473 / JCM 8560 / NS-C</strain>
    </source>
</reference>
<dbReference type="InterPro" id="IPR035906">
    <property type="entry name" value="MetI-like_sf"/>
</dbReference>
<dbReference type="GO" id="GO:0005886">
    <property type="term" value="C:plasma membrane"/>
    <property type="evidence" value="ECO:0007669"/>
    <property type="project" value="UniProtKB-SubCell"/>
</dbReference>
<evidence type="ECO:0000256" key="4">
    <source>
        <dbReference type="ARBA" id="ARBA00022475"/>
    </source>
</evidence>
<dbReference type="AlphaFoldDB" id="H3ZR81"/>
<dbReference type="EMBL" id="CP006670">
    <property type="protein sequence ID" value="EHR77550.1"/>
    <property type="molecule type" value="Genomic_DNA"/>
</dbReference>
<evidence type="ECO:0000256" key="1">
    <source>
        <dbReference type="ARBA" id="ARBA00004651"/>
    </source>
</evidence>
<protein>
    <recommendedName>
        <fullName evidence="10">Phosphate transport system permease protein</fullName>
    </recommendedName>
</protein>
<feature type="domain" description="ABC transmembrane type-1" evidence="11">
    <location>
        <begin position="67"/>
        <end position="293"/>
    </location>
</feature>
<dbReference type="Proteomes" id="UP000015502">
    <property type="component" value="Chromosome"/>
</dbReference>
<keyword evidence="5 10" id="KW-0592">Phosphate transport</keyword>
<evidence type="ECO:0000256" key="6">
    <source>
        <dbReference type="ARBA" id="ARBA00022692"/>
    </source>
</evidence>
<feature type="transmembrane region" description="Helical" evidence="9">
    <location>
        <begin position="103"/>
        <end position="131"/>
    </location>
</feature>
<keyword evidence="3 9" id="KW-0813">Transport</keyword>
<dbReference type="NCBIfam" id="TIGR02138">
    <property type="entry name" value="phosphate_pstC"/>
    <property type="match status" value="1"/>
</dbReference>
<dbReference type="PROSITE" id="PS50928">
    <property type="entry name" value="ABC_TM1"/>
    <property type="match status" value="1"/>
</dbReference>
<organism evidence="12 13">
    <name type="scientific">Thermococcus litoralis (strain ATCC 51850 / DSM 5473 / JCM 8560 / NS-C)</name>
    <dbReference type="NCBI Taxonomy" id="523849"/>
    <lineage>
        <taxon>Archaea</taxon>
        <taxon>Methanobacteriati</taxon>
        <taxon>Methanobacteriota</taxon>
        <taxon>Thermococci</taxon>
        <taxon>Thermococcales</taxon>
        <taxon>Thermococcaceae</taxon>
        <taxon>Thermococcus</taxon>
    </lineage>
</organism>
<feature type="transmembrane region" description="Helical" evidence="9">
    <location>
        <begin position="270"/>
        <end position="292"/>
    </location>
</feature>
<dbReference type="InterPro" id="IPR000515">
    <property type="entry name" value="MetI-like"/>
</dbReference>
<dbReference type="Gene3D" id="1.10.3720.10">
    <property type="entry name" value="MetI-like"/>
    <property type="match status" value="1"/>
</dbReference>
<dbReference type="HOGENOM" id="CLU_033621_1_3_2"/>
<keyword evidence="6 9" id="KW-0812">Transmembrane</keyword>
<evidence type="ECO:0000313" key="12">
    <source>
        <dbReference type="EMBL" id="EHR77550.1"/>
    </source>
</evidence>
<feature type="transmembrane region" description="Helical" evidence="9">
    <location>
        <begin position="157"/>
        <end position="178"/>
    </location>
</feature>
<accession>H3ZR81</accession>
<dbReference type="GO" id="GO:0005315">
    <property type="term" value="F:phosphate transmembrane transporter activity"/>
    <property type="evidence" value="ECO:0007669"/>
    <property type="project" value="InterPro"/>
</dbReference>
<dbReference type="InterPro" id="IPR051124">
    <property type="entry name" value="Phosphate_Transport_Permease"/>
</dbReference>
<evidence type="ECO:0000256" key="9">
    <source>
        <dbReference type="RuleBase" id="RU363032"/>
    </source>
</evidence>
<evidence type="ECO:0000259" key="11">
    <source>
        <dbReference type="PROSITE" id="PS50928"/>
    </source>
</evidence>
<evidence type="ECO:0000256" key="8">
    <source>
        <dbReference type="ARBA" id="ARBA00023136"/>
    </source>
</evidence>
<dbReference type="InterPro" id="IPR011864">
    <property type="entry name" value="Phosphate_PstC"/>
</dbReference>
<feature type="transmembrane region" description="Helical" evidence="9">
    <location>
        <begin position="12"/>
        <end position="30"/>
    </location>
</feature>
<dbReference type="STRING" id="523849.OCC_10614"/>
<evidence type="ECO:0000256" key="10">
    <source>
        <dbReference type="RuleBase" id="RU363054"/>
    </source>
</evidence>
<sequence length="306" mass="33786">MRKVESFKVATYPAVIIVFLLFAGMLFVYFTNALPALHRYGLDLYLENVWRAAEEPSEEVYGIAAAIWGSIYTSIIAILIALPLSVAYSVFVVDYAPKRLKNAFIILSDIMAGLPTIIYGIWGAFFLVPFLRDWIMKPLYDHLSFIPLFSYPPVGGYSYLSAGVLLAIMVTPFASAIIREAYNMVPFTYKEAIYSLGATRYEATKVLLGYIKPAIVSGTILAFGRAVGETVAVSLVIGNTFNLTTALFAPGYTVSSLIANQFGNAFIYEYMTSTLFAAGLILFVIGLAVNVVGLKMLKRWERDVNI</sequence>
<keyword evidence="8 9" id="KW-0472">Membrane</keyword>
<comment type="subcellular location">
    <subcellularLocation>
        <location evidence="1 9">Cell membrane</location>
        <topology evidence="1 9">Multi-pass membrane protein</topology>
    </subcellularLocation>
</comment>
<dbReference type="RefSeq" id="WP_004070025.1">
    <property type="nucleotide sequence ID" value="NC_022084.1"/>
</dbReference>
<evidence type="ECO:0000256" key="3">
    <source>
        <dbReference type="ARBA" id="ARBA00022448"/>
    </source>
</evidence>
<proteinExistence type="inferred from homology"/>
<dbReference type="PANTHER" id="PTHR30425">
    <property type="entry name" value="PHOSPHATE TRANSPORT SYSTEM PERMEASE PROTEIN PST"/>
    <property type="match status" value="1"/>
</dbReference>
<dbReference type="CDD" id="cd06261">
    <property type="entry name" value="TM_PBP2"/>
    <property type="match status" value="1"/>
</dbReference>